<sequence>MHYRKLGKTELDVSLVSFGSGGPSKLGQNTGLSSNEQNDLIRNVLDSGINLIDSSEGYGESEAILGRALLGSQRDSYILATKCLYKSPEGGMRRPGDLKLSIDRCLERLSTDYIDIMQFHVLNSSDYFQVVDELYPVMKKAKEEGKIRFIGFSEQFKTEPDHRVVKLALTTHPGLWDTVMLKYGILNQYAAKEALPLCEKHNIGVINMAVIREKLPNPQLLAEQIKIWKAEGRIEESDISEDTPLDWLIHGDVQSVVDAGYKFAADHNAISTVLTGTSSTRHLKANIESLEIPSLPSFDRIRLERLFGDIAIYI</sequence>
<dbReference type="InterPro" id="IPR020471">
    <property type="entry name" value="AKR"/>
</dbReference>
<dbReference type="PANTHER" id="PTHR42686:SF1">
    <property type="entry name" value="GH17980P-RELATED"/>
    <property type="match status" value="1"/>
</dbReference>
<protein>
    <recommendedName>
        <fullName evidence="1">NADP-dependent oxidoreductase domain-containing protein</fullName>
    </recommendedName>
</protein>
<gene>
    <name evidence="2" type="ORF">METZ01_LOCUS57347</name>
</gene>
<reference evidence="2" key="1">
    <citation type="submission" date="2018-05" db="EMBL/GenBank/DDBJ databases">
        <authorList>
            <person name="Lanie J.A."/>
            <person name="Ng W.-L."/>
            <person name="Kazmierczak K.M."/>
            <person name="Andrzejewski T.M."/>
            <person name="Davidsen T.M."/>
            <person name="Wayne K.J."/>
            <person name="Tettelin H."/>
            <person name="Glass J.I."/>
            <person name="Rusch D."/>
            <person name="Podicherti R."/>
            <person name="Tsui H.-C.T."/>
            <person name="Winkler M.E."/>
        </authorList>
    </citation>
    <scope>NUCLEOTIDE SEQUENCE</scope>
</reference>
<dbReference type="GO" id="GO:0016491">
    <property type="term" value="F:oxidoreductase activity"/>
    <property type="evidence" value="ECO:0007669"/>
    <property type="project" value="InterPro"/>
</dbReference>
<dbReference type="InterPro" id="IPR036812">
    <property type="entry name" value="NAD(P)_OxRdtase_dom_sf"/>
</dbReference>
<dbReference type="EMBL" id="UINC01003231">
    <property type="protein sequence ID" value="SVA04493.1"/>
    <property type="molecule type" value="Genomic_DNA"/>
</dbReference>
<organism evidence="2">
    <name type="scientific">marine metagenome</name>
    <dbReference type="NCBI Taxonomy" id="408172"/>
    <lineage>
        <taxon>unclassified sequences</taxon>
        <taxon>metagenomes</taxon>
        <taxon>ecological metagenomes</taxon>
    </lineage>
</organism>
<dbReference type="SUPFAM" id="SSF51430">
    <property type="entry name" value="NAD(P)-linked oxidoreductase"/>
    <property type="match status" value="1"/>
</dbReference>
<name>A0A381ST74_9ZZZZ</name>
<dbReference type="InterPro" id="IPR023210">
    <property type="entry name" value="NADP_OxRdtase_dom"/>
</dbReference>
<proteinExistence type="predicted"/>
<dbReference type="AlphaFoldDB" id="A0A381ST74"/>
<evidence type="ECO:0000259" key="1">
    <source>
        <dbReference type="Pfam" id="PF00248"/>
    </source>
</evidence>
<dbReference type="GO" id="GO:0005829">
    <property type="term" value="C:cytosol"/>
    <property type="evidence" value="ECO:0007669"/>
    <property type="project" value="TreeGrafter"/>
</dbReference>
<dbReference type="Gene3D" id="3.20.20.100">
    <property type="entry name" value="NADP-dependent oxidoreductase domain"/>
    <property type="match status" value="1"/>
</dbReference>
<dbReference type="PANTHER" id="PTHR42686">
    <property type="entry name" value="GH17980P-RELATED"/>
    <property type="match status" value="1"/>
</dbReference>
<dbReference type="Pfam" id="PF00248">
    <property type="entry name" value="Aldo_ket_red"/>
    <property type="match status" value="1"/>
</dbReference>
<accession>A0A381ST74</accession>
<evidence type="ECO:0000313" key="2">
    <source>
        <dbReference type="EMBL" id="SVA04493.1"/>
    </source>
</evidence>
<feature type="domain" description="NADP-dependent oxidoreductase" evidence="1">
    <location>
        <begin position="26"/>
        <end position="295"/>
    </location>
</feature>